<protein>
    <submittedName>
        <fullName evidence="2">Uncharacterized protein</fullName>
    </submittedName>
</protein>
<keyword evidence="3" id="KW-1185">Reference proteome</keyword>
<proteinExistence type="predicted"/>
<accession>A0A8J3Z3J0</accession>
<feature type="region of interest" description="Disordered" evidence="1">
    <location>
        <begin position="50"/>
        <end position="70"/>
    </location>
</feature>
<name>A0A8J3Z3J0_9ACTN</name>
<dbReference type="EMBL" id="BOPG01000012">
    <property type="protein sequence ID" value="GIJ54350.1"/>
    <property type="molecule type" value="Genomic_DNA"/>
</dbReference>
<sequence length="70" mass="7471">MLPTADVLDSVIFDSDITGAFADGCVWVQMGTIGVEATVRVRDRLAAQRCGVGSDRGDRRGAPGVRRPRP</sequence>
<evidence type="ECO:0000313" key="2">
    <source>
        <dbReference type="EMBL" id="GIJ54350.1"/>
    </source>
</evidence>
<reference evidence="2" key="1">
    <citation type="submission" date="2021-01" db="EMBL/GenBank/DDBJ databases">
        <title>Whole genome shotgun sequence of Virgisporangium aurantiacum NBRC 16421.</title>
        <authorList>
            <person name="Komaki H."/>
            <person name="Tamura T."/>
        </authorList>
    </citation>
    <scope>NUCLEOTIDE SEQUENCE</scope>
    <source>
        <strain evidence="2">NBRC 16421</strain>
    </source>
</reference>
<evidence type="ECO:0000313" key="3">
    <source>
        <dbReference type="Proteomes" id="UP000612585"/>
    </source>
</evidence>
<dbReference type="AlphaFoldDB" id="A0A8J3Z3J0"/>
<organism evidence="2 3">
    <name type="scientific">Virgisporangium aurantiacum</name>
    <dbReference type="NCBI Taxonomy" id="175570"/>
    <lineage>
        <taxon>Bacteria</taxon>
        <taxon>Bacillati</taxon>
        <taxon>Actinomycetota</taxon>
        <taxon>Actinomycetes</taxon>
        <taxon>Micromonosporales</taxon>
        <taxon>Micromonosporaceae</taxon>
        <taxon>Virgisporangium</taxon>
    </lineage>
</organism>
<dbReference type="Proteomes" id="UP000612585">
    <property type="component" value="Unassembled WGS sequence"/>
</dbReference>
<comment type="caution">
    <text evidence="2">The sequence shown here is derived from an EMBL/GenBank/DDBJ whole genome shotgun (WGS) entry which is preliminary data.</text>
</comment>
<gene>
    <name evidence="2" type="ORF">Vau01_018660</name>
</gene>
<evidence type="ECO:0000256" key="1">
    <source>
        <dbReference type="SAM" id="MobiDB-lite"/>
    </source>
</evidence>